<keyword evidence="1" id="KW-0812">Transmembrane</keyword>
<protein>
    <submittedName>
        <fullName evidence="2">Uncharacterized protein</fullName>
    </submittedName>
</protein>
<sequence>MLNLLSGVSSHKHGASSWRWKLTSQPLGRDIFIIVIMLPYLYCHSSYGYLPAGDTVTVKVPSRIPPHVLM</sequence>
<feature type="transmembrane region" description="Helical" evidence="1">
    <location>
        <begin position="31"/>
        <end position="50"/>
    </location>
</feature>
<reference evidence="2" key="1">
    <citation type="submission" date="2014-12" db="EMBL/GenBank/DDBJ databases">
        <title>Insight into the proteome of Arion vulgaris.</title>
        <authorList>
            <person name="Aradska J."/>
            <person name="Bulat T."/>
            <person name="Smidak R."/>
            <person name="Sarate P."/>
            <person name="Gangsoo J."/>
            <person name="Sialana F."/>
            <person name="Bilban M."/>
            <person name="Lubec G."/>
        </authorList>
    </citation>
    <scope>NUCLEOTIDE SEQUENCE</scope>
    <source>
        <tissue evidence="2">Skin</tissue>
    </source>
</reference>
<accession>A0A0B7BHG3</accession>
<gene>
    <name evidence="2" type="primary">ORF190002</name>
</gene>
<keyword evidence="1" id="KW-0472">Membrane</keyword>
<organism evidence="2">
    <name type="scientific">Arion vulgaris</name>
    <dbReference type="NCBI Taxonomy" id="1028688"/>
    <lineage>
        <taxon>Eukaryota</taxon>
        <taxon>Metazoa</taxon>
        <taxon>Spiralia</taxon>
        <taxon>Lophotrochozoa</taxon>
        <taxon>Mollusca</taxon>
        <taxon>Gastropoda</taxon>
        <taxon>Heterobranchia</taxon>
        <taxon>Euthyneura</taxon>
        <taxon>Panpulmonata</taxon>
        <taxon>Eupulmonata</taxon>
        <taxon>Stylommatophora</taxon>
        <taxon>Helicina</taxon>
        <taxon>Arionoidea</taxon>
        <taxon>Arionidae</taxon>
        <taxon>Arion</taxon>
    </lineage>
</organism>
<dbReference type="EMBL" id="HACG01045904">
    <property type="protein sequence ID" value="CEK92769.1"/>
    <property type="molecule type" value="Transcribed_RNA"/>
</dbReference>
<evidence type="ECO:0000256" key="1">
    <source>
        <dbReference type="SAM" id="Phobius"/>
    </source>
</evidence>
<dbReference type="AlphaFoldDB" id="A0A0B7BHG3"/>
<keyword evidence="1" id="KW-1133">Transmembrane helix</keyword>
<proteinExistence type="predicted"/>
<evidence type="ECO:0000313" key="2">
    <source>
        <dbReference type="EMBL" id="CEK92769.1"/>
    </source>
</evidence>
<name>A0A0B7BHG3_9EUPU</name>